<accession>A0A3B1B1D0</accession>
<gene>
    <name evidence="1" type="ORF">MNBD_GAMMA19-1402</name>
</gene>
<sequence length="121" mass="13911">MNDPIKTFLQNSGLQQPTFAANSRYAGLETAEWTRADGLPVRYVKQRFIPMSENFATLQEHRVEENDRLDNIAAHYFSDPELYWRLCDANGAMNPVDLTVKMGRRLRITLPEGIPEPTEEL</sequence>
<organism evidence="1">
    <name type="scientific">hydrothermal vent metagenome</name>
    <dbReference type="NCBI Taxonomy" id="652676"/>
    <lineage>
        <taxon>unclassified sequences</taxon>
        <taxon>metagenomes</taxon>
        <taxon>ecological metagenomes</taxon>
    </lineage>
</organism>
<evidence type="ECO:0008006" key="2">
    <source>
        <dbReference type="Google" id="ProtNLM"/>
    </source>
</evidence>
<proteinExistence type="predicted"/>
<name>A0A3B1B1D0_9ZZZZ</name>
<reference evidence="1" key="1">
    <citation type="submission" date="2018-06" db="EMBL/GenBank/DDBJ databases">
        <authorList>
            <person name="Zhirakovskaya E."/>
        </authorList>
    </citation>
    <scope>NUCLEOTIDE SEQUENCE</scope>
</reference>
<evidence type="ECO:0000313" key="1">
    <source>
        <dbReference type="EMBL" id="VAX05723.1"/>
    </source>
</evidence>
<dbReference type="AlphaFoldDB" id="A0A3B1B1D0"/>
<dbReference type="EMBL" id="UOFV01000547">
    <property type="protein sequence ID" value="VAX05723.1"/>
    <property type="molecule type" value="Genomic_DNA"/>
</dbReference>
<protein>
    <recommendedName>
        <fullName evidence="2">LysM domain-containing protein</fullName>
    </recommendedName>
</protein>